<protein>
    <submittedName>
        <fullName evidence="13">PHD-finger family protein</fullName>
    </submittedName>
</protein>
<keyword evidence="4 10" id="KW-0479">Metal-binding</keyword>
<evidence type="ECO:0000256" key="11">
    <source>
        <dbReference type="PROSITE-ProRule" id="PRU00146"/>
    </source>
</evidence>
<feature type="binding site" evidence="10">
    <location>
        <position position="190"/>
    </location>
    <ligand>
        <name>Zn(2+)</name>
        <dbReference type="ChEBI" id="CHEBI:29105"/>
        <label>2</label>
    </ligand>
</feature>
<feature type="binding site" evidence="10">
    <location>
        <position position="187"/>
    </location>
    <ligand>
        <name>Zn(2+)</name>
        <dbReference type="ChEBI" id="CHEBI:29105"/>
        <label>2</label>
    </ligand>
</feature>
<keyword evidence="9" id="KW-0539">Nucleus</keyword>
<keyword evidence="6 10" id="KW-0862">Zinc</keyword>
<name>A0A196SCX4_BLAHN</name>
<dbReference type="InterPro" id="IPR038291">
    <property type="entry name" value="SAP30_C_sf"/>
</dbReference>
<evidence type="ECO:0000256" key="8">
    <source>
        <dbReference type="ARBA" id="ARBA00023163"/>
    </source>
</evidence>
<organism evidence="13 14">
    <name type="scientific">Blastocystis sp. subtype 1 (strain ATCC 50177 / NandII)</name>
    <dbReference type="NCBI Taxonomy" id="478820"/>
    <lineage>
        <taxon>Eukaryota</taxon>
        <taxon>Sar</taxon>
        <taxon>Stramenopiles</taxon>
        <taxon>Bigyra</taxon>
        <taxon>Opalozoa</taxon>
        <taxon>Opalinata</taxon>
        <taxon>Blastocystidae</taxon>
        <taxon>Blastocystis</taxon>
    </lineage>
</organism>
<accession>A0A196SCX4</accession>
<dbReference type="InterPro" id="IPR025718">
    <property type="entry name" value="SAP30_Sin3-bd"/>
</dbReference>
<dbReference type="InterPro" id="IPR001965">
    <property type="entry name" value="Znf_PHD"/>
</dbReference>
<dbReference type="EMBL" id="LXWW01000202">
    <property type="protein sequence ID" value="OAO14905.1"/>
    <property type="molecule type" value="Genomic_DNA"/>
</dbReference>
<dbReference type="OrthoDB" id="5411773at2759"/>
<dbReference type="SMART" id="SM00249">
    <property type="entry name" value="PHD"/>
    <property type="match status" value="1"/>
</dbReference>
<keyword evidence="14" id="KW-1185">Reference proteome</keyword>
<dbReference type="GO" id="GO:0005634">
    <property type="term" value="C:nucleus"/>
    <property type="evidence" value="ECO:0007669"/>
    <property type="project" value="UniProtKB-SubCell"/>
</dbReference>
<feature type="binding site" evidence="10">
    <location>
        <position position="158"/>
    </location>
    <ligand>
        <name>Zn(2+)</name>
        <dbReference type="ChEBI" id="CHEBI:29105"/>
        <label>2</label>
    </ligand>
</feature>
<sequence>MSSTDGTSASSGYPQQLRVNFMKMQMSTLMAYAKAFGLATSKEMSHMELATIVAHHFLGNTIDEQKVIREFYEKTENVKRNPEQSLADNTAYTIPKRQTKKPKKYTQNEEGAYHYNTRSRVADTAEKEQPKDTATGETAETIQYCICGNPENEDMVECENPECKHKWFHYSCVGIDDPNNLPNTWYCPECRELMQKQ</sequence>
<feature type="binding site" evidence="10">
    <location>
        <position position="147"/>
    </location>
    <ligand>
        <name>Zn(2+)</name>
        <dbReference type="ChEBI" id="CHEBI:29105"/>
        <label>1</label>
    </ligand>
</feature>
<evidence type="ECO:0000256" key="6">
    <source>
        <dbReference type="ARBA" id="ARBA00022833"/>
    </source>
</evidence>
<dbReference type="Pfam" id="PF00628">
    <property type="entry name" value="PHD"/>
    <property type="match status" value="1"/>
</dbReference>
<evidence type="ECO:0000256" key="1">
    <source>
        <dbReference type="ARBA" id="ARBA00004123"/>
    </source>
</evidence>
<dbReference type="PROSITE" id="PS50016">
    <property type="entry name" value="ZF_PHD_2"/>
    <property type="match status" value="1"/>
</dbReference>
<dbReference type="GO" id="GO:0035267">
    <property type="term" value="C:NuA4 histone acetyltransferase complex"/>
    <property type="evidence" value="ECO:0007669"/>
    <property type="project" value="TreeGrafter"/>
</dbReference>
<evidence type="ECO:0000256" key="5">
    <source>
        <dbReference type="ARBA" id="ARBA00022771"/>
    </source>
</evidence>
<feature type="binding site" evidence="10">
    <location>
        <position position="145"/>
    </location>
    <ligand>
        <name>Zn(2+)</name>
        <dbReference type="ChEBI" id="CHEBI:29105"/>
        <label>1</label>
    </ligand>
</feature>
<feature type="binding site" evidence="10">
    <location>
        <position position="169"/>
    </location>
    <ligand>
        <name>Zn(2+)</name>
        <dbReference type="ChEBI" id="CHEBI:29105"/>
        <label>1</label>
    </ligand>
</feature>
<dbReference type="Gene3D" id="6.10.160.20">
    <property type="match status" value="1"/>
</dbReference>
<gene>
    <name evidence="13" type="ORF">AV274_3414</name>
</gene>
<dbReference type="PROSITE" id="PS01359">
    <property type="entry name" value="ZF_PHD_1"/>
    <property type="match status" value="1"/>
</dbReference>
<comment type="subcellular location">
    <subcellularLocation>
        <location evidence="1">Nucleus</location>
    </subcellularLocation>
</comment>
<dbReference type="Gene3D" id="3.30.40.10">
    <property type="entry name" value="Zinc/RING finger domain, C3HC4 (zinc finger)"/>
    <property type="match status" value="1"/>
</dbReference>
<dbReference type="STRING" id="478820.A0A196SCX4"/>
<evidence type="ECO:0000256" key="2">
    <source>
        <dbReference type="ARBA" id="ARBA00010210"/>
    </source>
</evidence>
<feature type="domain" description="PHD-type" evidence="12">
    <location>
        <begin position="142"/>
        <end position="193"/>
    </location>
</feature>
<keyword evidence="5 11" id="KW-0863">Zinc-finger</keyword>
<dbReference type="SUPFAM" id="SSF57903">
    <property type="entry name" value="FYVE/PHD zinc finger"/>
    <property type="match status" value="1"/>
</dbReference>
<feature type="binding site" evidence="10">
    <location>
        <position position="172"/>
    </location>
    <ligand>
        <name>Zn(2+)</name>
        <dbReference type="ChEBI" id="CHEBI:29105"/>
        <label>1</label>
    </ligand>
</feature>
<dbReference type="Proteomes" id="UP000078348">
    <property type="component" value="Unassembled WGS sequence"/>
</dbReference>
<dbReference type="AlphaFoldDB" id="A0A196SCX4"/>
<evidence type="ECO:0000256" key="9">
    <source>
        <dbReference type="ARBA" id="ARBA00023242"/>
    </source>
</evidence>
<dbReference type="InterPro" id="IPR019786">
    <property type="entry name" value="Zinc_finger_PHD-type_CS"/>
</dbReference>
<evidence type="ECO:0000313" key="14">
    <source>
        <dbReference type="Proteomes" id="UP000078348"/>
    </source>
</evidence>
<dbReference type="InterPro" id="IPR013083">
    <property type="entry name" value="Znf_RING/FYVE/PHD"/>
</dbReference>
<dbReference type="PANTHER" id="PTHR10333:SF103">
    <property type="entry name" value="INHIBITOR OF GROWTH PROTEIN 3"/>
    <property type="match status" value="1"/>
</dbReference>
<dbReference type="GO" id="GO:0008270">
    <property type="term" value="F:zinc ion binding"/>
    <property type="evidence" value="ECO:0007669"/>
    <property type="project" value="UniProtKB-KW"/>
</dbReference>
<dbReference type="InterPro" id="IPR028651">
    <property type="entry name" value="ING_fam"/>
</dbReference>
<evidence type="ECO:0000259" key="12">
    <source>
        <dbReference type="PROSITE" id="PS50016"/>
    </source>
</evidence>
<evidence type="ECO:0000256" key="4">
    <source>
        <dbReference type="ARBA" id="ARBA00022723"/>
    </source>
</evidence>
<evidence type="ECO:0000256" key="7">
    <source>
        <dbReference type="ARBA" id="ARBA00023015"/>
    </source>
</evidence>
<keyword evidence="7" id="KW-0805">Transcription regulation</keyword>
<dbReference type="PANTHER" id="PTHR10333">
    <property type="entry name" value="INHIBITOR OF GROWTH PROTEIN"/>
    <property type="match status" value="1"/>
</dbReference>
<reference evidence="13 14" key="1">
    <citation type="submission" date="2016-05" db="EMBL/GenBank/DDBJ databases">
        <title>Nuclear genome of Blastocystis sp. subtype 1 NandII.</title>
        <authorList>
            <person name="Gentekaki E."/>
            <person name="Curtis B."/>
            <person name="Stairs C."/>
            <person name="Eme L."/>
            <person name="Herman E."/>
            <person name="Klimes V."/>
            <person name="Arias M.C."/>
            <person name="Elias M."/>
            <person name="Hilliou F."/>
            <person name="Klute M."/>
            <person name="Malik S.-B."/>
            <person name="Pightling A."/>
            <person name="Rachubinski R."/>
            <person name="Salas D."/>
            <person name="Schlacht A."/>
            <person name="Suga H."/>
            <person name="Archibald J."/>
            <person name="Ball S.G."/>
            <person name="Clark G."/>
            <person name="Dacks J."/>
            <person name="Van Der Giezen M."/>
            <person name="Tsaousis A."/>
            <person name="Roger A."/>
        </authorList>
    </citation>
    <scope>NUCLEOTIDE SEQUENCE [LARGE SCALE GENOMIC DNA]</scope>
    <source>
        <strain evidence="14">ATCC 50177 / NandII</strain>
    </source>
</reference>
<keyword evidence="8" id="KW-0804">Transcription</keyword>
<keyword evidence="3" id="KW-0341">Growth regulation</keyword>
<evidence type="ECO:0000256" key="3">
    <source>
        <dbReference type="ARBA" id="ARBA00022604"/>
    </source>
</evidence>
<evidence type="ECO:0000313" key="13">
    <source>
        <dbReference type="EMBL" id="OAO14905.1"/>
    </source>
</evidence>
<proteinExistence type="inferred from homology"/>
<evidence type="ECO:0000256" key="10">
    <source>
        <dbReference type="PIRSR" id="PIRSR628651-51"/>
    </source>
</evidence>
<comment type="caution">
    <text evidence="13">The sequence shown here is derived from an EMBL/GenBank/DDBJ whole genome shotgun (WGS) entry which is preliminary data.</text>
</comment>
<dbReference type="Pfam" id="PF13867">
    <property type="entry name" value="SAP30_Sin3_bdg"/>
    <property type="match status" value="1"/>
</dbReference>
<comment type="similarity">
    <text evidence="2">Belongs to the ING family.</text>
</comment>
<dbReference type="InterPro" id="IPR019787">
    <property type="entry name" value="Znf_PHD-finger"/>
</dbReference>
<dbReference type="InterPro" id="IPR011011">
    <property type="entry name" value="Znf_FYVE_PHD"/>
</dbReference>
<feature type="binding site" evidence="10">
    <location>
        <position position="163"/>
    </location>
    <ligand>
        <name>Zn(2+)</name>
        <dbReference type="ChEBI" id="CHEBI:29105"/>
        <label>2</label>
    </ligand>
</feature>